<reference evidence="1 2" key="1">
    <citation type="submission" date="2023-07" db="EMBL/GenBank/DDBJ databases">
        <title>Identification of four novel Pseudomonas species associated with bacterial leaf spot of cucurbits.</title>
        <authorList>
            <person name="Fullem K.R."/>
        </authorList>
    </citation>
    <scope>NUCLEOTIDE SEQUENCE [LARGE SCALE GENOMIC DNA]</scope>
    <source>
        <strain evidence="1 2">K18</strain>
    </source>
</reference>
<proteinExistence type="predicted"/>
<dbReference type="Proteomes" id="UP001228019">
    <property type="component" value="Unassembled WGS sequence"/>
</dbReference>
<dbReference type="EMBL" id="JAUQOP010000022">
    <property type="protein sequence ID" value="MDO7898330.1"/>
    <property type="molecule type" value="Genomic_DNA"/>
</dbReference>
<sequence length="105" mass="11481">MSSAYVCACERNVKETAGWKKMKDISPKARSPIKKASINEAMFIPAVQAVLVARAPARATRTFSMSGDDYFLTGILGRKLAFSPRCTFATFVLMDLIGSSPKSDR</sequence>
<accession>A0ABT9C2C5</accession>
<evidence type="ECO:0000313" key="2">
    <source>
        <dbReference type="Proteomes" id="UP001228019"/>
    </source>
</evidence>
<protein>
    <submittedName>
        <fullName evidence="1">Uncharacterized protein</fullName>
    </submittedName>
</protein>
<evidence type="ECO:0000313" key="1">
    <source>
        <dbReference type="EMBL" id="MDO7898330.1"/>
    </source>
</evidence>
<organism evidence="1 2">
    <name type="scientific">Pseudomonas citrulli</name>
    <dbReference type="NCBI Taxonomy" id="3064347"/>
    <lineage>
        <taxon>Bacteria</taxon>
        <taxon>Pseudomonadati</taxon>
        <taxon>Pseudomonadota</taxon>
        <taxon>Gammaproteobacteria</taxon>
        <taxon>Pseudomonadales</taxon>
        <taxon>Pseudomonadaceae</taxon>
        <taxon>Pseudomonas</taxon>
    </lineage>
</organism>
<keyword evidence="2" id="KW-1185">Reference proteome</keyword>
<name>A0ABT9C2C5_9PSED</name>
<gene>
    <name evidence="1" type="ORF">Q6A48_15715</name>
</gene>
<comment type="caution">
    <text evidence="1">The sequence shown here is derived from an EMBL/GenBank/DDBJ whole genome shotgun (WGS) entry which is preliminary data.</text>
</comment>
<dbReference type="RefSeq" id="WP_304555016.1">
    <property type="nucleotide sequence ID" value="NZ_JAUQOP010000022.1"/>
</dbReference>